<dbReference type="Proteomes" id="UP000034883">
    <property type="component" value="Chromosome"/>
</dbReference>
<evidence type="ECO:0000313" key="7">
    <source>
        <dbReference type="EMBL" id="AKF11078.1"/>
    </source>
</evidence>
<dbReference type="SUPFAM" id="SSF50182">
    <property type="entry name" value="Sm-like ribonucleoproteins"/>
    <property type="match status" value="1"/>
</dbReference>
<protein>
    <submittedName>
        <fullName evidence="7">Membrane protein</fullName>
    </submittedName>
</protein>
<keyword evidence="2 5" id="KW-0812">Transmembrane</keyword>
<name>A0A0F6YM79_9BACT</name>
<dbReference type="OrthoDB" id="9792218at2"/>
<evidence type="ECO:0000256" key="1">
    <source>
        <dbReference type="ARBA" id="ARBA00004370"/>
    </source>
</evidence>
<feature type="transmembrane region" description="Helical" evidence="5">
    <location>
        <begin position="184"/>
        <end position="203"/>
    </location>
</feature>
<dbReference type="STRING" id="927083.DB32_008227"/>
<dbReference type="Gene3D" id="2.30.30.60">
    <property type="match status" value="1"/>
</dbReference>
<evidence type="ECO:0000259" key="6">
    <source>
        <dbReference type="Pfam" id="PF00924"/>
    </source>
</evidence>
<feature type="transmembrane region" description="Helical" evidence="5">
    <location>
        <begin position="308"/>
        <end position="329"/>
    </location>
</feature>
<sequence>MSARCELAVVAALWLSVVVLADRARAQEPAPLELETADDEPSIDHSTPRRLLASFLASARDGEWDVAAHALDLREVPRDQRAEVGREAARDLEMVLSDERVLPTTLPDEPEPGGDRAVEILRLPTVEQGVVLRRVRGGEAPAWKFSAATVRAAPLLAEGVDRGPIGSRTPEWLHRPRVLQLEPWQWIVLPIALLLALGCAFLTDRITSAIARRFARRLEDPFVDALFERLRGPKRAALSLAFLGIFAIVIRFSRGAIDVLGRAYVAGWSLAVGWAFWHFVDLVAERVEERAATEDHWRARGVRTRAGIVRRVLHVAGVVVTIAVVLLQFDVVREIGVSLLASAGVAGIVLGIAAQRTLGNLFAGMQLSFSQPLRVGDEIAIEGETGTVEEINLSYVVLRLWDRRRLILPIPKLLETPFENWTRLGTDIVGVVLVPVDFTTPFAALRVEVERYVRDHPRFDGATLAVQVIAIEDRTATLRVLVSAADSGALVKLQCDVREHVLGVLQTLDGGRYLPRVRLEEGPAPDGDERRATLS</sequence>
<dbReference type="Gene3D" id="1.10.287.1260">
    <property type="match status" value="1"/>
</dbReference>
<dbReference type="AlphaFoldDB" id="A0A0F6YM79"/>
<evidence type="ECO:0000256" key="5">
    <source>
        <dbReference type="SAM" id="Phobius"/>
    </source>
</evidence>
<gene>
    <name evidence="7" type="ORF">DB32_008227</name>
</gene>
<feature type="transmembrane region" description="Helical" evidence="5">
    <location>
        <begin position="335"/>
        <end position="354"/>
    </location>
</feature>
<keyword evidence="3 5" id="KW-1133">Transmembrane helix</keyword>
<dbReference type="RefSeq" id="WP_053237982.1">
    <property type="nucleotide sequence ID" value="NZ_CP011125.1"/>
</dbReference>
<dbReference type="KEGG" id="samy:DB32_008227"/>
<evidence type="ECO:0000256" key="3">
    <source>
        <dbReference type="ARBA" id="ARBA00022989"/>
    </source>
</evidence>
<dbReference type="GO" id="GO:0016020">
    <property type="term" value="C:membrane"/>
    <property type="evidence" value="ECO:0007669"/>
    <property type="project" value="UniProtKB-SubCell"/>
</dbReference>
<dbReference type="InterPro" id="IPR006685">
    <property type="entry name" value="MscS_channel_2nd"/>
</dbReference>
<dbReference type="Pfam" id="PF00924">
    <property type="entry name" value="MS_channel_2nd"/>
    <property type="match status" value="1"/>
</dbReference>
<dbReference type="InterPro" id="IPR023408">
    <property type="entry name" value="MscS_beta-dom_sf"/>
</dbReference>
<organism evidence="7 8">
    <name type="scientific">Sandaracinus amylolyticus</name>
    <dbReference type="NCBI Taxonomy" id="927083"/>
    <lineage>
        <taxon>Bacteria</taxon>
        <taxon>Pseudomonadati</taxon>
        <taxon>Myxococcota</taxon>
        <taxon>Polyangia</taxon>
        <taxon>Polyangiales</taxon>
        <taxon>Sandaracinaceae</taxon>
        <taxon>Sandaracinus</taxon>
    </lineage>
</organism>
<comment type="subcellular location">
    <subcellularLocation>
        <location evidence="1">Membrane</location>
    </subcellularLocation>
</comment>
<dbReference type="GO" id="GO:0008381">
    <property type="term" value="F:mechanosensitive monoatomic ion channel activity"/>
    <property type="evidence" value="ECO:0007669"/>
    <property type="project" value="UniProtKB-ARBA"/>
</dbReference>
<feature type="transmembrane region" description="Helical" evidence="5">
    <location>
        <begin position="259"/>
        <end position="280"/>
    </location>
</feature>
<evidence type="ECO:0000313" key="8">
    <source>
        <dbReference type="Proteomes" id="UP000034883"/>
    </source>
</evidence>
<keyword evidence="8" id="KW-1185">Reference proteome</keyword>
<reference evidence="7 8" key="1">
    <citation type="submission" date="2015-03" db="EMBL/GenBank/DDBJ databases">
        <title>Genome assembly of Sandaracinus amylolyticus DSM 53668.</title>
        <authorList>
            <person name="Sharma G."/>
            <person name="Subramanian S."/>
        </authorList>
    </citation>
    <scope>NUCLEOTIDE SEQUENCE [LARGE SCALE GENOMIC DNA]</scope>
    <source>
        <strain evidence="7 8">DSM 53668</strain>
    </source>
</reference>
<feature type="transmembrane region" description="Helical" evidence="5">
    <location>
        <begin position="236"/>
        <end position="253"/>
    </location>
</feature>
<evidence type="ECO:0000256" key="4">
    <source>
        <dbReference type="ARBA" id="ARBA00023136"/>
    </source>
</evidence>
<dbReference type="InterPro" id="IPR010920">
    <property type="entry name" value="LSM_dom_sf"/>
</dbReference>
<dbReference type="EMBL" id="CP011125">
    <property type="protein sequence ID" value="AKF11078.1"/>
    <property type="molecule type" value="Genomic_DNA"/>
</dbReference>
<accession>A0A0F6YM79</accession>
<feature type="domain" description="Mechanosensitive ion channel MscS" evidence="6">
    <location>
        <begin position="357"/>
        <end position="423"/>
    </location>
</feature>
<dbReference type="PANTHER" id="PTHR30566">
    <property type="entry name" value="YNAI-RELATED MECHANOSENSITIVE ION CHANNEL"/>
    <property type="match status" value="1"/>
</dbReference>
<evidence type="ECO:0000256" key="2">
    <source>
        <dbReference type="ARBA" id="ARBA00022692"/>
    </source>
</evidence>
<dbReference type="PANTHER" id="PTHR30566:SF25">
    <property type="entry name" value="INNER MEMBRANE PROTEIN"/>
    <property type="match status" value="1"/>
</dbReference>
<proteinExistence type="predicted"/>
<keyword evidence="4 5" id="KW-0472">Membrane</keyword>